<keyword evidence="8" id="KW-0503">Monooxygenase</keyword>
<organism evidence="8 9">
    <name type="scientific">Pyrenophora seminiperda CCB06</name>
    <dbReference type="NCBI Taxonomy" id="1302712"/>
    <lineage>
        <taxon>Eukaryota</taxon>
        <taxon>Fungi</taxon>
        <taxon>Dikarya</taxon>
        <taxon>Ascomycota</taxon>
        <taxon>Pezizomycotina</taxon>
        <taxon>Dothideomycetes</taxon>
        <taxon>Pleosporomycetidae</taxon>
        <taxon>Pleosporales</taxon>
        <taxon>Pleosporineae</taxon>
        <taxon>Pleosporaceae</taxon>
        <taxon>Pyrenophora</taxon>
    </lineage>
</organism>
<comment type="similarity">
    <text evidence="1">Belongs to the FAD-binding monooxygenase family.</text>
</comment>
<accession>A0A3M7MIE1</accession>
<keyword evidence="2" id="KW-0285">Flavoprotein</keyword>
<dbReference type="Gene3D" id="3.40.50.1110">
    <property type="entry name" value="SGNH hydrolase"/>
    <property type="match status" value="1"/>
</dbReference>
<dbReference type="InterPro" id="IPR051209">
    <property type="entry name" value="FAD-bind_Monooxygenase_sf"/>
</dbReference>
<dbReference type="Pfam" id="PF17996">
    <property type="entry name" value="CE2_N"/>
    <property type="match status" value="1"/>
</dbReference>
<dbReference type="InterPro" id="IPR001680">
    <property type="entry name" value="WD40_rpt"/>
</dbReference>
<evidence type="ECO:0000259" key="6">
    <source>
        <dbReference type="Pfam" id="PF13472"/>
    </source>
</evidence>
<dbReference type="InterPro" id="IPR020946">
    <property type="entry name" value="Flavin_mOase-like"/>
</dbReference>
<evidence type="ECO:0000256" key="5">
    <source>
        <dbReference type="SAM" id="MobiDB-lite"/>
    </source>
</evidence>
<dbReference type="InterPro" id="IPR015943">
    <property type="entry name" value="WD40/YVTN_repeat-like_dom_sf"/>
</dbReference>
<gene>
    <name evidence="8" type="ORF">GMOD_00003275</name>
</gene>
<keyword evidence="9" id="KW-1185">Reference proteome</keyword>
<dbReference type="GO" id="GO:0050660">
    <property type="term" value="F:flavin adenine dinucleotide binding"/>
    <property type="evidence" value="ECO:0007669"/>
    <property type="project" value="InterPro"/>
</dbReference>
<evidence type="ECO:0000313" key="8">
    <source>
        <dbReference type="EMBL" id="RMZ74263.1"/>
    </source>
</evidence>
<dbReference type="Proteomes" id="UP000265663">
    <property type="component" value="Unassembled WGS sequence"/>
</dbReference>
<dbReference type="GO" id="GO:0052689">
    <property type="term" value="F:carboxylic ester hydrolase activity"/>
    <property type="evidence" value="ECO:0007669"/>
    <property type="project" value="InterPro"/>
</dbReference>
<dbReference type="InterPro" id="IPR037461">
    <property type="entry name" value="CtCE2-like_dom"/>
</dbReference>
<feature type="domain" description="SGNH hydrolase-type esterase" evidence="6">
    <location>
        <begin position="1475"/>
        <end position="1676"/>
    </location>
</feature>
<dbReference type="Gene3D" id="1.20.960.30">
    <property type="match status" value="1"/>
</dbReference>
<dbReference type="PANTHER" id="PTHR42877:SF7">
    <property type="entry name" value="FLAVIN-BINDING MONOOXYGENASE-RELATED"/>
    <property type="match status" value="1"/>
</dbReference>
<sequence length="1692" mass="186036">MAETLSSNAMNYLVWRYLQEAGFGNAALQLSRCWIRDPDTLPFASKIEPHTLIRLVQDGMCFDRLQAEACNTEPRYRFGSDHGRPYSQRNGNLLTLDKGIPAHELAAEANGAVQEPPPKKTLKRKKTKPPNGVEARPEPHVNGNGDAMDIEHNGAPTHLANSLRAESEPMVSEAESLTVAEIPISTLSIGHDEGIQTDVIAVADLTPDTVFVPRDPDAAKVVEHTLWGPIESPVLLAAGRSLLQVHVVRKPSGPDQAPSFHTLDMPLPVANFDVTALCWHSDDELTVSVREQCFNEVGEKMMMDKLIKLTDGGQTSHIISSTAGLINTLRWNSDRNLLLSISTDGEKGSIKVWNNDSDSIPACTEFTDTAIFDAHWISESAFVVCGIKLFKIYQVNESLTTQRTLDTQITWEAVKYDASSGIIAVLGIHDQKNYLGLLHPTESSQLQTHEYPDQYPTDLAFRPKPVTGHLANGSSLPSVLLATSSMSGPARIWDANDPFRCIKDLPTTDGTQAFKIAFSPDGLLLAAAGPDAVTVWDVEKRDIPLASWRASTWPSEKWNPGIDGEFSLGWDPDSTRLSIALGNQHRFSDAKRVARGHTGNLQSKMMSFMCYGASRKSKCRADCAAESIIRGPQSHEAGRLWSLGRRLFWMRSPNHADRLDTPVKHVYRVSVPVVMRTGRSTYLGGPINSAILSLRITYYFHFPICNVGDTKSPFRCITFACQRRGKILNDAPVENLRRLKVIVIGAGYSGIYCGIRIPERLRNVDLVIYEKNAGVGGTWYENRYAIAPKKCLMGTVRPANTLTTDNGVDISAAHVTCLYTFQPNPNWSSLYAPAAEIQSYLQDVCHMYSADRFIKLRHQVEACHWDDKTAKWNVTVKNLQTNETIHDQADVLIQGRGNLNNPSWPDIDGLDTFKGEVMHSATWNQSYDFENKRIGVIGSGSSSIQIVPSLQRLPGTHVSTFVRSKTWISPPFGQQLWDKYGFQGSTIPKEMRDRFANDSEYYQKFRLSVEEDGNGIHAVTMKGTEMQLGAKEMFNKHMKERLKSKPEIFDALLPSFSPGCRRLTPGPGYLEALTQPNVAFVTSPITHISESAIHTADGKAHEIDALVCATGFKSSAPPPFPLTGSNGLSITKKWEKRAVNYLSHSIAGFPNLFTMLGPNAAIGSGSLTNMIETVGDYIVKAIRKIQKENIASMVVKEARESDFTEYVDAYFEGTVFAEECRSWYKNKSTGEIVGLWPGSTLHCVETMRSPRWEDFDYVYVDELESAQQDSGNELNGVGRKANRLAWLGNGWSVLQQEDRDLAWYLYPEFVDVPVAPLPEKKRVLRSSYPNPLCVQLPHSTTPPIMKLPTSPFVILIASIEHVTAVRFLGRVNPSTRELTWPGTGVSFSFTGTSASIGLEAVSGSNSAELVIDGVSTVILNVNGTSISTPSSLAQGHHTVTLRKRSEALFGTVTIGNITTSGTLGPDTYPKRKIQFIGDSITVGYGLDGTLPCTNTAALEDNPKTYAALAATALGADYDIIAWSGIGLTRNYISPTPDPSDIMPQRWTRYGALDPRGSYTFPKSATPDAVVINLGTNDFGYQAGVRDPIVPSNFTAAMVSFVQTIKGHYPHAAFFLLTSPMLGDGYPAGQMQKTVQKEALVKAKQVLGNTTKVTVVDIPTQGSVVGCDYHPNAETHAEEAKILEAALRQGMGW</sequence>
<evidence type="ECO:0000259" key="7">
    <source>
        <dbReference type="Pfam" id="PF17996"/>
    </source>
</evidence>
<dbReference type="SUPFAM" id="SSF51905">
    <property type="entry name" value="FAD/NAD(P)-binding domain"/>
    <property type="match status" value="1"/>
</dbReference>
<dbReference type="Pfam" id="PF13472">
    <property type="entry name" value="Lipase_GDSL_2"/>
    <property type="match status" value="1"/>
</dbReference>
<dbReference type="GO" id="GO:0004499">
    <property type="term" value="F:N,N-dimethylaniline monooxygenase activity"/>
    <property type="evidence" value="ECO:0007669"/>
    <property type="project" value="InterPro"/>
</dbReference>
<feature type="region of interest" description="Disordered" evidence="5">
    <location>
        <begin position="108"/>
        <end position="143"/>
    </location>
</feature>
<dbReference type="CDD" id="cd01831">
    <property type="entry name" value="Endoglucanase_E_like"/>
    <property type="match status" value="1"/>
</dbReference>
<dbReference type="InterPro" id="IPR036188">
    <property type="entry name" value="FAD/NAD-bd_sf"/>
</dbReference>
<dbReference type="SMART" id="SM00320">
    <property type="entry name" value="WD40"/>
    <property type="match status" value="3"/>
</dbReference>
<keyword evidence="4" id="KW-0560">Oxidoreductase</keyword>
<name>A0A3M7MIE1_9PLEO</name>
<dbReference type="SUPFAM" id="SSF50978">
    <property type="entry name" value="WD40 repeat-like"/>
    <property type="match status" value="1"/>
</dbReference>
<reference evidence="8 9" key="1">
    <citation type="journal article" date="2014" name="PLoS ONE">
        <title>De novo Genome Assembly of the Fungal Plant Pathogen Pyrenophora semeniperda.</title>
        <authorList>
            <person name="Soliai M.M."/>
            <person name="Meyer S.E."/>
            <person name="Udall J.A."/>
            <person name="Elzinga D.E."/>
            <person name="Hermansen R.A."/>
            <person name="Bodily P.M."/>
            <person name="Hart A.A."/>
            <person name="Coleman C.E."/>
        </authorList>
    </citation>
    <scope>NUCLEOTIDE SEQUENCE [LARGE SCALE GENOMIC DNA]</scope>
    <source>
        <strain evidence="8 9">CCB06</strain>
        <tissue evidence="8">Mycelium</tissue>
    </source>
</reference>
<dbReference type="InterPro" id="IPR036514">
    <property type="entry name" value="SGNH_hydro_sf"/>
</dbReference>
<dbReference type="InterPro" id="IPR036322">
    <property type="entry name" value="WD40_repeat_dom_sf"/>
</dbReference>
<dbReference type="GO" id="GO:0050661">
    <property type="term" value="F:NADP binding"/>
    <property type="evidence" value="ECO:0007669"/>
    <property type="project" value="InterPro"/>
</dbReference>
<keyword evidence="3" id="KW-0274">FAD</keyword>
<dbReference type="Pfam" id="PF00743">
    <property type="entry name" value="FMO-like"/>
    <property type="match status" value="1"/>
</dbReference>
<protein>
    <submittedName>
        <fullName evidence="8">Monooxygenase</fullName>
    </submittedName>
</protein>
<evidence type="ECO:0000256" key="1">
    <source>
        <dbReference type="ARBA" id="ARBA00010139"/>
    </source>
</evidence>
<dbReference type="Gene3D" id="2.130.10.10">
    <property type="entry name" value="YVTN repeat-like/Quinoprotein amine dehydrogenase"/>
    <property type="match status" value="1"/>
</dbReference>
<evidence type="ECO:0000256" key="4">
    <source>
        <dbReference type="ARBA" id="ARBA00023002"/>
    </source>
</evidence>
<proteinExistence type="inferred from homology"/>
<evidence type="ECO:0000256" key="3">
    <source>
        <dbReference type="ARBA" id="ARBA00022827"/>
    </source>
</evidence>
<dbReference type="Gene3D" id="3.50.50.60">
    <property type="entry name" value="FAD/NAD(P)-binding domain"/>
    <property type="match status" value="2"/>
</dbReference>
<dbReference type="InterPro" id="IPR013830">
    <property type="entry name" value="SGNH_hydro"/>
</dbReference>
<dbReference type="EMBL" id="KE747844">
    <property type="protein sequence ID" value="RMZ74263.1"/>
    <property type="molecule type" value="Genomic_DNA"/>
</dbReference>
<evidence type="ECO:0000313" key="9">
    <source>
        <dbReference type="Proteomes" id="UP000265663"/>
    </source>
</evidence>
<evidence type="ECO:0000256" key="2">
    <source>
        <dbReference type="ARBA" id="ARBA00022630"/>
    </source>
</evidence>
<dbReference type="PANTHER" id="PTHR42877">
    <property type="entry name" value="L-ORNITHINE N(5)-MONOOXYGENASE-RELATED"/>
    <property type="match status" value="1"/>
</dbReference>
<dbReference type="InterPro" id="IPR040794">
    <property type="entry name" value="CE2_N"/>
</dbReference>
<feature type="domain" description="Carbohydrate esterase 2 N-terminal" evidence="7">
    <location>
        <begin position="1368"/>
        <end position="1460"/>
    </location>
</feature>
<dbReference type="Gene3D" id="2.60.120.260">
    <property type="entry name" value="Galactose-binding domain-like"/>
    <property type="match status" value="1"/>
</dbReference>
<dbReference type="OrthoDB" id="74360at2759"/>
<dbReference type="SUPFAM" id="SSF52266">
    <property type="entry name" value="SGNH hydrolase"/>
    <property type="match status" value="1"/>
</dbReference>